<sequence length="774" mass="86903">MAMTLFFETTGKSLFPSHWKNRVPINLNDADNLKLDECPCALVEALRKGIIDFNSLLLEWRATWCSSRDTEIPSVSDIVPETPPVDRYEHLVGIGIFYERCHLLRSICQSPKGLSVLLEKDDSELQDLVDSPILAHACYSETKVYLKYAYWRHQLLYTLATRRGIIPSSFLVTNSVRIGDQPIGRGGFADVWKGSMKEENGGRFAHRVIAVKVLRFYGEKRSNSAKVLCREAALWRMMDHPNVLTLIGICHLDDVRFQGHAALISPFAANGTLLKYVLKQESVNKMNLLAQVAAGLIHLHSIGIIHGDIRCDNVLVNSEGTPQLADFGLSSVGDSEGVNSNSNSGSTGNPRWLAPELIYPHEPDGSRKRTRESDVYALGMTALELFTEKPPFFHLRDCVVPLEVVKGCKPPRPGSDTVTDNIWVLMESCWNYDPRLRPRTIESNTDLGEFTLCSATKLGTLPPLVSSKAARVTELCAYSRRTSISEIIAKVSKRHKSRGWFYNVWDVELFARPEFNTRKILNNYPNSTCRIMNMPTLEGCYVQASRKLSDLSRKGNSRLLMYHQNVALLIAVCEILPPLKFGLIFDVGPQAEALLDYLCRIGSCNRLGILSGISKGLHYLHQLGITHGDLRSANIVVENDIARLVDYGLPQCARESRDQLECRRFRAPEILDLRKGAIETPSYQGDVYALAMTFYEVLTERLPFSDTHLSEPELLHCIVTKGLRPLYPGEVSESRGLSTTLWALMVQCWSSKASKRPLSRDAVQRVEQLRRAAL</sequence>
<evidence type="ECO:0000256" key="2">
    <source>
        <dbReference type="SAM" id="MobiDB-lite"/>
    </source>
</evidence>
<evidence type="ECO:0000259" key="3">
    <source>
        <dbReference type="PROSITE" id="PS50011"/>
    </source>
</evidence>
<dbReference type="Pfam" id="PF00069">
    <property type="entry name" value="Pkinase"/>
    <property type="match status" value="1"/>
</dbReference>
<keyword evidence="1" id="KW-0067">ATP-binding</keyword>
<dbReference type="PANTHER" id="PTHR23257">
    <property type="entry name" value="SERINE-THREONINE PROTEIN KINASE"/>
    <property type="match status" value="1"/>
</dbReference>
<evidence type="ECO:0000256" key="1">
    <source>
        <dbReference type="PROSITE-ProRule" id="PRU10141"/>
    </source>
</evidence>
<keyword evidence="1" id="KW-0547">Nucleotide-binding</keyword>
<dbReference type="InterPro" id="IPR001245">
    <property type="entry name" value="Ser-Thr/Tyr_kinase_cat_dom"/>
</dbReference>
<dbReference type="Proteomes" id="UP000053477">
    <property type="component" value="Unassembled WGS sequence"/>
</dbReference>
<feature type="region of interest" description="Disordered" evidence="2">
    <location>
        <begin position="335"/>
        <end position="370"/>
    </location>
</feature>
<keyword evidence="4" id="KW-0808">Transferase</keyword>
<dbReference type="GO" id="GO:0005524">
    <property type="term" value="F:ATP binding"/>
    <property type="evidence" value="ECO:0007669"/>
    <property type="project" value="UniProtKB-UniRule"/>
</dbReference>
<dbReference type="GO" id="GO:0007165">
    <property type="term" value="P:signal transduction"/>
    <property type="evidence" value="ECO:0007669"/>
    <property type="project" value="TreeGrafter"/>
</dbReference>
<dbReference type="InterPro" id="IPR011009">
    <property type="entry name" value="Kinase-like_dom_sf"/>
</dbReference>
<name>A0A0H2RAJ4_9AGAM</name>
<dbReference type="InParanoid" id="A0A0H2RAJ4"/>
<evidence type="ECO:0000313" key="4">
    <source>
        <dbReference type="EMBL" id="KLO08890.1"/>
    </source>
</evidence>
<proteinExistence type="predicted"/>
<keyword evidence="5" id="KW-1185">Reference proteome</keyword>
<dbReference type="PROSITE" id="PS00109">
    <property type="entry name" value="PROTEIN_KINASE_TYR"/>
    <property type="match status" value="2"/>
</dbReference>
<dbReference type="PROSITE" id="PS50011">
    <property type="entry name" value="PROTEIN_KINASE_DOM"/>
    <property type="match status" value="2"/>
</dbReference>
<dbReference type="OrthoDB" id="4062651at2759"/>
<dbReference type="InterPro" id="IPR050167">
    <property type="entry name" value="Ser_Thr_protein_kinase"/>
</dbReference>
<dbReference type="InterPro" id="IPR000719">
    <property type="entry name" value="Prot_kinase_dom"/>
</dbReference>
<dbReference type="EMBL" id="KQ086073">
    <property type="protein sequence ID" value="KLO08890.1"/>
    <property type="molecule type" value="Genomic_DNA"/>
</dbReference>
<dbReference type="GO" id="GO:0005737">
    <property type="term" value="C:cytoplasm"/>
    <property type="evidence" value="ECO:0007669"/>
    <property type="project" value="TreeGrafter"/>
</dbReference>
<organism evidence="4 5">
    <name type="scientific">Schizopora paradoxa</name>
    <dbReference type="NCBI Taxonomy" id="27342"/>
    <lineage>
        <taxon>Eukaryota</taxon>
        <taxon>Fungi</taxon>
        <taxon>Dikarya</taxon>
        <taxon>Basidiomycota</taxon>
        <taxon>Agaricomycotina</taxon>
        <taxon>Agaricomycetes</taxon>
        <taxon>Hymenochaetales</taxon>
        <taxon>Schizoporaceae</taxon>
        <taxon>Schizopora</taxon>
    </lineage>
</organism>
<dbReference type="InterPro" id="IPR017441">
    <property type="entry name" value="Protein_kinase_ATP_BS"/>
</dbReference>
<gene>
    <name evidence="4" type="ORF">SCHPADRAFT_590180</name>
</gene>
<dbReference type="Gene3D" id="1.10.510.10">
    <property type="entry name" value="Transferase(Phosphotransferase) domain 1"/>
    <property type="match status" value="2"/>
</dbReference>
<evidence type="ECO:0000313" key="5">
    <source>
        <dbReference type="Proteomes" id="UP000053477"/>
    </source>
</evidence>
<feature type="domain" description="Protein kinase" evidence="3">
    <location>
        <begin position="177"/>
        <end position="451"/>
    </location>
</feature>
<accession>A0A0H2RAJ4</accession>
<dbReference type="InterPro" id="IPR008266">
    <property type="entry name" value="Tyr_kinase_AS"/>
</dbReference>
<dbReference type="AlphaFoldDB" id="A0A0H2RAJ4"/>
<reference evidence="4 5" key="1">
    <citation type="submission" date="2015-04" db="EMBL/GenBank/DDBJ databases">
        <title>Complete genome sequence of Schizopora paradoxa KUC8140, a cosmopolitan wood degrader in East Asia.</title>
        <authorList>
            <consortium name="DOE Joint Genome Institute"/>
            <person name="Min B."/>
            <person name="Park H."/>
            <person name="Jang Y."/>
            <person name="Kim J.-J."/>
            <person name="Kim K.H."/>
            <person name="Pangilinan J."/>
            <person name="Lipzen A."/>
            <person name="Riley R."/>
            <person name="Grigoriev I.V."/>
            <person name="Spatafora J.W."/>
            <person name="Choi I.-G."/>
        </authorList>
    </citation>
    <scope>NUCLEOTIDE SEQUENCE [LARGE SCALE GENOMIC DNA]</scope>
    <source>
        <strain evidence="4 5">KUC8140</strain>
    </source>
</reference>
<dbReference type="SUPFAM" id="SSF56112">
    <property type="entry name" value="Protein kinase-like (PK-like)"/>
    <property type="match status" value="2"/>
</dbReference>
<feature type="compositionally biased region" description="Low complexity" evidence="2">
    <location>
        <begin position="335"/>
        <end position="349"/>
    </location>
</feature>
<feature type="domain" description="Protein kinase" evidence="3">
    <location>
        <begin position="490"/>
        <end position="769"/>
    </location>
</feature>
<feature type="compositionally biased region" description="Basic and acidic residues" evidence="2">
    <location>
        <begin position="359"/>
        <end position="370"/>
    </location>
</feature>
<keyword evidence="4" id="KW-0418">Kinase</keyword>
<protein>
    <submittedName>
        <fullName evidence="4">Kinase-like protein</fullName>
    </submittedName>
</protein>
<dbReference type="Pfam" id="PF07714">
    <property type="entry name" value="PK_Tyr_Ser-Thr"/>
    <property type="match status" value="1"/>
</dbReference>
<feature type="binding site" evidence="1">
    <location>
        <position position="212"/>
    </location>
    <ligand>
        <name>ATP</name>
        <dbReference type="ChEBI" id="CHEBI:30616"/>
    </ligand>
</feature>
<dbReference type="PROSITE" id="PS00107">
    <property type="entry name" value="PROTEIN_KINASE_ATP"/>
    <property type="match status" value="1"/>
</dbReference>
<dbReference type="GO" id="GO:0004672">
    <property type="term" value="F:protein kinase activity"/>
    <property type="evidence" value="ECO:0007669"/>
    <property type="project" value="InterPro"/>
</dbReference>
<dbReference type="STRING" id="27342.A0A0H2RAJ4"/>